<organism evidence="6 7">
    <name type="scientific">Rhodococcus hoagii</name>
    <name type="common">Corynebacterium equii</name>
    <dbReference type="NCBI Taxonomy" id="43767"/>
    <lineage>
        <taxon>Bacteria</taxon>
        <taxon>Bacillati</taxon>
        <taxon>Actinomycetota</taxon>
        <taxon>Actinomycetes</taxon>
        <taxon>Mycobacteriales</taxon>
        <taxon>Nocardiaceae</taxon>
        <taxon>Prescottella</taxon>
    </lineage>
</organism>
<gene>
    <name evidence="5" type="ORF">GS882_06155</name>
    <name evidence="6" type="ORF">GS947_13885</name>
</gene>
<dbReference type="InterPro" id="IPR001173">
    <property type="entry name" value="Glyco_trans_2-like"/>
</dbReference>
<proteinExistence type="inferred from homology"/>
<keyword evidence="3" id="KW-0808">Transferase</keyword>
<evidence type="ECO:0000256" key="2">
    <source>
        <dbReference type="ARBA" id="ARBA00022676"/>
    </source>
</evidence>
<protein>
    <submittedName>
        <fullName evidence="6">Glycosyltransferase</fullName>
    </submittedName>
</protein>
<dbReference type="InterPro" id="IPR050834">
    <property type="entry name" value="Glycosyltransf_2"/>
</dbReference>
<accession>A0A9Q8RWR2</accession>
<dbReference type="Pfam" id="PF00535">
    <property type="entry name" value="Glycos_transf_2"/>
    <property type="match status" value="1"/>
</dbReference>
<reference evidence="6" key="1">
    <citation type="journal article" date="2020" name="Environ. Microbiol.">
        <title>The novel and transferable erm(51) gene confers Macrolides, Lincosamides, and Streptogramins B (MLSB) resistance to clonal Rhodococcus equi in the environment.</title>
        <authorList>
            <person name="Huber L."/>
            <person name="Giguere S."/>
            <person name="Slovis N.M."/>
            <person name="Alvarez-Narvaez S."/>
            <person name="Hart K.A."/>
            <person name="Greiter M."/>
            <person name="Morris E.R.A."/>
            <person name="Cohen N.D."/>
        </authorList>
    </citation>
    <scope>NUCLEOTIDE SEQUENCE</scope>
    <source>
        <strain evidence="5">Lh_116_1</strain>
        <strain evidence="6">Lh_16_1</strain>
    </source>
</reference>
<dbReference type="PANTHER" id="PTHR43685:SF5">
    <property type="entry name" value="GLYCOSYLTRANSFERASE EPSE-RELATED"/>
    <property type="match status" value="1"/>
</dbReference>
<evidence type="ECO:0000313" key="7">
    <source>
        <dbReference type="Proteomes" id="UP000608063"/>
    </source>
</evidence>
<feature type="domain" description="Glycosyltransferase 2-like" evidence="4">
    <location>
        <begin position="5"/>
        <end position="121"/>
    </location>
</feature>
<comment type="similarity">
    <text evidence="1">Belongs to the glycosyltransferase 2 family.</text>
</comment>
<evidence type="ECO:0000313" key="5">
    <source>
        <dbReference type="EMBL" id="NKT77791.1"/>
    </source>
</evidence>
<comment type="caution">
    <text evidence="6">The sequence shown here is derived from an EMBL/GenBank/DDBJ whole genome shotgun (WGS) entry which is preliminary data.</text>
</comment>
<dbReference type="Pfam" id="PF11397">
    <property type="entry name" value="GlcNAc"/>
    <property type="match status" value="1"/>
</dbReference>
<dbReference type="Proteomes" id="UP000608063">
    <property type="component" value="Unassembled WGS sequence"/>
</dbReference>
<dbReference type="AlphaFoldDB" id="A0A9Q8RWR2"/>
<sequence length="295" mass="32225">MNRTSVVIATRDRPIELARTLDRIGADCPATPIVVVDNASRDPLQRWVKTRHPDVEVIRLETNRGAAARTVGARRAGTEFVAFCDDDSTWEPGAFAVAEGMFDAYPSVAVLAALTLVGDQQQPDAITAALAGSPLPHTEPLPGPRILGFLACSAIVRRAAYLGVGGFDPLLHFAGEERLLSLDLAVHGWDLCYSNRLVARHFPSRVRPPSDWRRRREMRNDALTSWMRRPFPAALGSSGRLLRRALADRCARGAAGDVARLLPAALARRRPLPATIERDIRLLETAPAPRPEVSS</sequence>
<dbReference type="Proteomes" id="UP000603463">
    <property type="component" value="Unassembled WGS sequence"/>
</dbReference>
<dbReference type="InterPro" id="IPR029044">
    <property type="entry name" value="Nucleotide-diphossugar_trans"/>
</dbReference>
<keyword evidence="2" id="KW-0328">Glycosyltransferase</keyword>
<dbReference type="EMBL" id="WVBC01000002">
    <property type="protein sequence ID" value="NKT77791.1"/>
    <property type="molecule type" value="Genomic_DNA"/>
</dbReference>
<dbReference type="GO" id="GO:0016757">
    <property type="term" value="F:glycosyltransferase activity"/>
    <property type="evidence" value="ECO:0007669"/>
    <property type="project" value="UniProtKB-KW"/>
</dbReference>
<dbReference type="Gene3D" id="3.90.550.10">
    <property type="entry name" value="Spore Coat Polysaccharide Biosynthesis Protein SpsA, Chain A"/>
    <property type="match status" value="1"/>
</dbReference>
<evidence type="ECO:0000256" key="3">
    <source>
        <dbReference type="ARBA" id="ARBA00022679"/>
    </source>
</evidence>
<dbReference type="SUPFAM" id="SSF53448">
    <property type="entry name" value="Nucleotide-diphospho-sugar transferases"/>
    <property type="match status" value="1"/>
</dbReference>
<dbReference type="EMBL" id="WVDC01000005">
    <property type="protein sequence ID" value="NKW42669.1"/>
    <property type="molecule type" value="Genomic_DNA"/>
</dbReference>
<dbReference type="PANTHER" id="PTHR43685">
    <property type="entry name" value="GLYCOSYLTRANSFERASE"/>
    <property type="match status" value="1"/>
</dbReference>
<evidence type="ECO:0000256" key="1">
    <source>
        <dbReference type="ARBA" id="ARBA00006739"/>
    </source>
</evidence>
<evidence type="ECO:0000313" key="6">
    <source>
        <dbReference type="EMBL" id="NKW42669.1"/>
    </source>
</evidence>
<evidence type="ECO:0000259" key="4">
    <source>
        <dbReference type="Pfam" id="PF00535"/>
    </source>
</evidence>
<dbReference type="InterPro" id="IPR021067">
    <property type="entry name" value="Glycosyltransferase"/>
</dbReference>
<dbReference type="RefSeq" id="WP_084963117.1">
    <property type="nucleotide sequence ID" value="NZ_AP024196.1"/>
</dbReference>
<name>A0A9Q8RWR2_RHOHA</name>